<keyword evidence="4" id="KW-0175">Coiled coil</keyword>
<reference evidence="8" key="1">
    <citation type="submission" date="2017-07" db="EMBL/GenBank/DDBJ databases">
        <title>Caenorhabditis latens genome sequence.</title>
        <authorList>
            <person name="Fierst J.L."/>
        </authorList>
    </citation>
    <scope>NUCLEOTIDE SEQUENCE [LARGE SCALE GENOMIC DNA]</scope>
    <source>
        <strain evidence="8">PX534</strain>
    </source>
</reference>
<feature type="region of interest" description="Disordered" evidence="7">
    <location>
        <begin position="71"/>
        <end position="90"/>
    </location>
</feature>
<dbReference type="InterPro" id="IPR007648">
    <property type="entry name" value="ATPase_inhibitor_mt"/>
</dbReference>
<comment type="caution">
    <text evidence="8">The sequence shown here is derived from an EMBL/GenBank/DDBJ whole genome shotgun (WGS) entry which is preliminary data.</text>
</comment>
<dbReference type="STRING" id="1503980.A0A261CSR8"/>
<comment type="function">
    <text evidence="6">Thought to be a regulatory component of the ATP-synthesizing complex in the mitochondria.</text>
</comment>
<keyword evidence="3" id="KW-0809">Transit peptide</keyword>
<keyword evidence="5 6" id="KW-0496">Mitochondrion</keyword>
<dbReference type="EMBL" id="NIPN01000001">
    <property type="protein sequence ID" value="OZG25551.1"/>
    <property type="molecule type" value="Genomic_DNA"/>
</dbReference>
<name>A0A261CSR8_9PELO</name>
<dbReference type="AlphaFoldDB" id="A0A261CSR8"/>
<dbReference type="GO" id="GO:0005739">
    <property type="term" value="C:mitochondrion"/>
    <property type="evidence" value="ECO:0007669"/>
    <property type="project" value="UniProtKB-SubCell"/>
</dbReference>
<dbReference type="GO" id="GO:0042030">
    <property type="term" value="F:ATPase inhibitor activity"/>
    <property type="evidence" value="ECO:0007669"/>
    <property type="project" value="InterPro"/>
</dbReference>
<evidence type="ECO:0000313" key="8">
    <source>
        <dbReference type="EMBL" id="OZG25551.1"/>
    </source>
</evidence>
<gene>
    <name evidence="8" type="ORF">FL83_00890</name>
</gene>
<comment type="similarity">
    <text evidence="2 6">Belongs to the ATPase inhibitor family.</text>
</comment>
<evidence type="ECO:0000256" key="6">
    <source>
        <dbReference type="RuleBase" id="RU368087"/>
    </source>
</evidence>
<organism evidence="8 9">
    <name type="scientific">Caenorhabditis latens</name>
    <dbReference type="NCBI Taxonomy" id="1503980"/>
    <lineage>
        <taxon>Eukaryota</taxon>
        <taxon>Metazoa</taxon>
        <taxon>Ecdysozoa</taxon>
        <taxon>Nematoda</taxon>
        <taxon>Chromadorea</taxon>
        <taxon>Rhabditida</taxon>
        <taxon>Rhabditina</taxon>
        <taxon>Rhabditomorpha</taxon>
        <taxon>Rhabditoidea</taxon>
        <taxon>Rhabditidae</taxon>
        <taxon>Peloderinae</taxon>
        <taxon>Caenorhabditis</taxon>
    </lineage>
</organism>
<accession>A0A261CSR8</accession>
<keyword evidence="9" id="KW-1185">Reference proteome</keyword>
<dbReference type="Proteomes" id="UP000216463">
    <property type="component" value="Unassembled WGS sequence"/>
</dbReference>
<evidence type="ECO:0000256" key="2">
    <source>
        <dbReference type="ARBA" id="ARBA00010901"/>
    </source>
</evidence>
<feature type="region of interest" description="Disordered" evidence="7">
    <location>
        <begin position="1"/>
        <end position="45"/>
    </location>
</feature>
<dbReference type="Gene3D" id="1.20.5.500">
    <property type="entry name" value="Single helix bin"/>
    <property type="match status" value="1"/>
</dbReference>
<feature type="non-terminal residue" evidence="8">
    <location>
        <position position="1"/>
    </location>
</feature>
<comment type="subcellular location">
    <subcellularLocation>
        <location evidence="1 6">Mitochondrion</location>
    </subcellularLocation>
</comment>
<dbReference type="PANTHER" id="PTHR48417">
    <property type="entry name" value="ATP SYNTHASE F1 SUBUNIT EPSILON"/>
    <property type="match status" value="1"/>
</dbReference>
<evidence type="ECO:0000256" key="5">
    <source>
        <dbReference type="ARBA" id="ARBA00023128"/>
    </source>
</evidence>
<evidence type="ECO:0000313" key="9">
    <source>
        <dbReference type="Proteomes" id="UP000216463"/>
    </source>
</evidence>
<protein>
    <recommendedName>
        <fullName evidence="6">ATPase inhibitor, mitochondrial</fullName>
    </recommendedName>
</protein>
<dbReference type="SUPFAM" id="SSF64602">
    <property type="entry name" value="F1 ATPase inhibitor, IF1, C-terminal domain"/>
    <property type="match status" value="1"/>
</dbReference>
<feature type="compositionally biased region" description="Basic and acidic residues" evidence="7">
    <location>
        <begin position="33"/>
        <end position="45"/>
    </location>
</feature>
<evidence type="ECO:0000256" key="7">
    <source>
        <dbReference type="SAM" id="MobiDB-lite"/>
    </source>
</evidence>
<evidence type="ECO:0000256" key="3">
    <source>
        <dbReference type="ARBA" id="ARBA00022946"/>
    </source>
</evidence>
<feature type="compositionally biased region" description="Gly residues" evidence="7">
    <location>
        <begin position="1"/>
        <end position="18"/>
    </location>
</feature>
<proteinExistence type="inferred from homology"/>
<sequence>MSGSGSGIGVGHGGGSGGSVREAGGSLGALGATREEEYFRRQQKEQLDNLRSKLESDMTQRQKEIQDHEKVLEQHQQRLKEIENGHNSEK</sequence>
<dbReference type="Pfam" id="PF04568">
    <property type="entry name" value="IATP"/>
    <property type="match status" value="1"/>
</dbReference>
<evidence type="ECO:0000256" key="4">
    <source>
        <dbReference type="ARBA" id="ARBA00023054"/>
    </source>
</evidence>
<evidence type="ECO:0000256" key="1">
    <source>
        <dbReference type="ARBA" id="ARBA00004173"/>
    </source>
</evidence>
<dbReference type="PANTHER" id="PTHR48417:SF1">
    <property type="entry name" value="ATP SYNTHASE F1 SUBUNIT EPSILON"/>
    <property type="match status" value="1"/>
</dbReference>